<keyword evidence="3 7" id="KW-0255">Endonuclease</keyword>
<comment type="function">
    <text evidence="7">Sequence-specific endonuclease that cleaves unmethylated GATC sequences. It is involved in DNA mismatch repair.</text>
</comment>
<evidence type="ECO:0000256" key="2">
    <source>
        <dbReference type="ARBA" id="ARBA00022722"/>
    </source>
</evidence>
<dbReference type="GO" id="GO:0006298">
    <property type="term" value="P:mismatch repair"/>
    <property type="evidence" value="ECO:0007669"/>
    <property type="project" value="UniProtKB-UniRule"/>
</dbReference>
<dbReference type="InterPro" id="IPR004230">
    <property type="entry name" value="DNA_mismatch_repair_MutH"/>
</dbReference>
<dbReference type="GeneID" id="58229872"/>
<keyword evidence="4 7" id="KW-0227">DNA damage</keyword>
<dbReference type="Proteomes" id="UP000033664">
    <property type="component" value="Unassembled WGS sequence"/>
</dbReference>
<gene>
    <name evidence="7" type="primary">mutH</name>
    <name evidence="9" type="ORF">TW72_15335</name>
</gene>
<dbReference type="GO" id="GO:0006304">
    <property type="term" value="P:DNA modification"/>
    <property type="evidence" value="ECO:0007669"/>
    <property type="project" value="InterPro"/>
</dbReference>
<reference evidence="9 10" key="1">
    <citation type="journal article" date="2015" name="BMC Genomics">
        <title>Genome mining reveals unlocked bioactive potential of marine Gram-negative bacteria.</title>
        <authorList>
            <person name="Machado H."/>
            <person name="Sonnenschein E.C."/>
            <person name="Melchiorsen J."/>
            <person name="Gram L."/>
        </authorList>
    </citation>
    <scope>NUCLEOTIDE SEQUENCE [LARGE SCALE GENOMIC DNA]</scope>
    <source>
        <strain evidence="9 10">S3137</strain>
    </source>
</reference>
<comment type="caution">
    <text evidence="9">The sequence shown here is derived from an EMBL/GenBank/DDBJ whole genome shotgun (WGS) entry which is preliminary data.</text>
</comment>
<dbReference type="InterPro" id="IPR037057">
    <property type="entry name" value="DNA_rep_MutH/T2_RE_sf"/>
</dbReference>
<proteinExistence type="inferred from homology"/>
<evidence type="ECO:0000313" key="10">
    <source>
        <dbReference type="Proteomes" id="UP000033664"/>
    </source>
</evidence>
<organism evidence="9 10">
    <name type="scientific">Pseudoalteromonas ruthenica</name>
    <dbReference type="NCBI Taxonomy" id="151081"/>
    <lineage>
        <taxon>Bacteria</taxon>
        <taxon>Pseudomonadati</taxon>
        <taxon>Pseudomonadota</taxon>
        <taxon>Gammaproteobacteria</taxon>
        <taxon>Alteromonadales</taxon>
        <taxon>Pseudoalteromonadaceae</taxon>
        <taxon>Pseudoalteromonas</taxon>
    </lineage>
</organism>
<evidence type="ECO:0000256" key="5">
    <source>
        <dbReference type="ARBA" id="ARBA00022801"/>
    </source>
</evidence>
<dbReference type="InterPro" id="IPR011335">
    <property type="entry name" value="Restrct_endonuc-II-like"/>
</dbReference>
<comment type="subcellular location">
    <subcellularLocation>
        <location evidence="7">Cytoplasm</location>
    </subcellularLocation>
</comment>
<dbReference type="SMART" id="SM00927">
    <property type="entry name" value="MutH"/>
    <property type="match status" value="1"/>
</dbReference>
<evidence type="ECO:0000256" key="1">
    <source>
        <dbReference type="ARBA" id="ARBA00022490"/>
    </source>
</evidence>
<evidence type="ECO:0000256" key="7">
    <source>
        <dbReference type="HAMAP-Rule" id="MF_00759"/>
    </source>
</evidence>
<dbReference type="PATRIC" id="fig|151081.8.peg.744"/>
<dbReference type="NCBIfam" id="TIGR02248">
    <property type="entry name" value="mutH_TIGR"/>
    <property type="match status" value="1"/>
</dbReference>
<dbReference type="OrthoDB" id="5634909at2"/>
<dbReference type="EMBL" id="JXXZ01000013">
    <property type="protein sequence ID" value="KJY97190.1"/>
    <property type="molecule type" value="Genomic_DNA"/>
</dbReference>
<dbReference type="GO" id="GO:0005737">
    <property type="term" value="C:cytoplasm"/>
    <property type="evidence" value="ECO:0007669"/>
    <property type="project" value="UniProtKB-SubCell"/>
</dbReference>
<dbReference type="GO" id="GO:0004519">
    <property type="term" value="F:endonuclease activity"/>
    <property type="evidence" value="ECO:0007669"/>
    <property type="project" value="UniProtKB-UniRule"/>
</dbReference>
<comment type="similarity">
    <text evidence="7">Belongs to the MutH family.</text>
</comment>
<dbReference type="SUPFAM" id="SSF52980">
    <property type="entry name" value="Restriction endonuclease-like"/>
    <property type="match status" value="1"/>
</dbReference>
<name>A0A0F4PNV5_9GAMM</name>
<keyword evidence="2 7" id="KW-0540">Nuclease</keyword>
<evidence type="ECO:0000256" key="6">
    <source>
        <dbReference type="ARBA" id="ARBA00023204"/>
    </source>
</evidence>
<keyword evidence="10" id="KW-1185">Reference proteome</keyword>
<dbReference type="NCBIfam" id="NF003458">
    <property type="entry name" value="PRK05070.1"/>
    <property type="match status" value="1"/>
</dbReference>
<dbReference type="RefSeq" id="WP_045978562.1">
    <property type="nucleotide sequence ID" value="NZ_CP023396.1"/>
</dbReference>
<dbReference type="Pfam" id="PF02976">
    <property type="entry name" value="MutH"/>
    <property type="match status" value="1"/>
</dbReference>
<evidence type="ECO:0000259" key="8">
    <source>
        <dbReference type="SMART" id="SM00927"/>
    </source>
</evidence>
<dbReference type="CDD" id="cd00583">
    <property type="entry name" value="MutH-like"/>
    <property type="match status" value="1"/>
</dbReference>
<keyword evidence="1 7" id="KW-0963">Cytoplasm</keyword>
<dbReference type="GO" id="GO:0003677">
    <property type="term" value="F:DNA binding"/>
    <property type="evidence" value="ECO:0007669"/>
    <property type="project" value="InterPro"/>
</dbReference>
<sequence>MNAPPQTLSQLQQRVDAIAGKTLGQLAGELGFKTPQDLLREKGWVGQLIELALGASAGSLPEPDFVSLGVELKTLPISQKGLPLETTFVSVAPLTNLQGLTFEQSTVYKKLNHVLWLPILAERDIAVIDRVIGSGFLWRPNEQQFAQLKRDWEELTELIALGKIETLNGHYGEVLQLRPKAANSQALTDAIGPQGKTIQTLPRGFYLKTHFTRQILANHFAL</sequence>
<protein>
    <recommendedName>
        <fullName evidence="7">DNA mismatch repair protein MutH</fullName>
    </recommendedName>
    <alternativeName>
        <fullName evidence="7">Methyl-directed mismatch repair protein</fullName>
    </alternativeName>
</protein>
<keyword evidence="5 7" id="KW-0378">Hydrolase</keyword>
<dbReference type="eggNOG" id="COG3066">
    <property type="taxonomic scope" value="Bacteria"/>
</dbReference>
<dbReference type="Gene3D" id="3.40.600.10">
    <property type="entry name" value="DNA mismatch repair MutH/Restriction endonuclease, type II"/>
    <property type="match status" value="1"/>
</dbReference>
<dbReference type="GO" id="GO:0016787">
    <property type="term" value="F:hydrolase activity"/>
    <property type="evidence" value="ECO:0007669"/>
    <property type="project" value="UniProtKB-KW"/>
</dbReference>
<dbReference type="AlphaFoldDB" id="A0A0F4PNV5"/>
<keyword evidence="6 7" id="KW-0234">DNA repair</keyword>
<accession>A0A0F4PNV5</accession>
<evidence type="ECO:0000313" key="9">
    <source>
        <dbReference type="EMBL" id="KJY97190.1"/>
    </source>
</evidence>
<dbReference type="HAMAP" id="MF_00759">
    <property type="entry name" value="MutH"/>
    <property type="match status" value="1"/>
</dbReference>
<feature type="domain" description="DNA mismatch repair MutH/Type II restriction enzyme Sau3AI" evidence="8">
    <location>
        <begin position="53"/>
        <end position="151"/>
    </location>
</feature>
<evidence type="ECO:0000256" key="3">
    <source>
        <dbReference type="ARBA" id="ARBA00022759"/>
    </source>
</evidence>
<evidence type="ECO:0000256" key="4">
    <source>
        <dbReference type="ARBA" id="ARBA00022763"/>
    </source>
</evidence>
<dbReference type="InterPro" id="IPR011337">
    <property type="entry name" value="DNA_rep_MutH/RE_typeII_Sau3AI"/>
</dbReference>